<dbReference type="SUPFAM" id="SSF51735">
    <property type="entry name" value="NAD(P)-binding Rossmann-fold domains"/>
    <property type="match status" value="1"/>
</dbReference>
<keyword evidence="5" id="KW-1185">Reference proteome</keyword>
<comment type="caution">
    <text evidence="4">The sequence shown here is derived from an EMBL/GenBank/DDBJ whole genome shotgun (WGS) entry which is preliminary data.</text>
</comment>
<proteinExistence type="inferred from homology"/>
<protein>
    <recommendedName>
        <fullName evidence="6">Short-chain dehydrogenase</fullName>
    </recommendedName>
</protein>
<evidence type="ECO:0000256" key="3">
    <source>
        <dbReference type="ARBA" id="ARBA00023002"/>
    </source>
</evidence>
<accession>A0ABR0KKK1</accession>
<sequence length="358" mass="39105">MTSTTHSDFDKATEASDVAAAFPQAIKDRTILVTGVNRQGIGYTTAEAFASQAPRCLILAGRSEAKIKECIEELQAQYSTIDIRSLIVDLSSQKAVRAAASEFLSWSDVPAVDLLINNAGMMRHGETFEGEVPVNEDGIEEMFATNHLGHFLFANLIVPKIIASAKRPGSTRIINLSSSGTYVSLFRASDIAWEKPASQLPENERPSFGMMRQAGMEVNENMSYIPTAAYGHTKTCNILFSVGLNERFFSEYGILSLALNPGEVKTELGRNTDSAWLDRMIKRREAAGIHFWKTQRQGASTTLVAACDPKLGLPGSDGSGVLLSDCQIWRAPPYAVDKSAAEKLWKLSEELVGQEFAM</sequence>
<dbReference type="InterPro" id="IPR002347">
    <property type="entry name" value="SDR_fam"/>
</dbReference>
<dbReference type="Proteomes" id="UP001345013">
    <property type="component" value="Unassembled WGS sequence"/>
</dbReference>
<dbReference type="PRINTS" id="PR00081">
    <property type="entry name" value="GDHRDH"/>
</dbReference>
<dbReference type="PANTHER" id="PTHR24320:SF283">
    <property type="entry name" value="RETINOL DEHYDROGENASE 11"/>
    <property type="match status" value="1"/>
</dbReference>
<dbReference type="Pfam" id="PF00106">
    <property type="entry name" value="adh_short"/>
    <property type="match status" value="1"/>
</dbReference>
<evidence type="ECO:0000313" key="5">
    <source>
        <dbReference type="Proteomes" id="UP001345013"/>
    </source>
</evidence>
<gene>
    <name evidence="4" type="ORF">LTR24_001808</name>
</gene>
<organism evidence="4 5">
    <name type="scientific">Lithohypha guttulata</name>
    <dbReference type="NCBI Taxonomy" id="1690604"/>
    <lineage>
        <taxon>Eukaryota</taxon>
        <taxon>Fungi</taxon>
        <taxon>Dikarya</taxon>
        <taxon>Ascomycota</taxon>
        <taxon>Pezizomycotina</taxon>
        <taxon>Eurotiomycetes</taxon>
        <taxon>Chaetothyriomycetidae</taxon>
        <taxon>Chaetothyriales</taxon>
        <taxon>Trichomeriaceae</taxon>
        <taxon>Lithohypha</taxon>
    </lineage>
</organism>
<evidence type="ECO:0008006" key="6">
    <source>
        <dbReference type="Google" id="ProtNLM"/>
    </source>
</evidence>
<evidence type="ECO:0000256" key="1">
    <source>
        <dbReference type="ARBA" id="ARBA00006484"/>
    </source>
</evidence>
<dbReference type="Gene3D" id="3.40.50.720">
    <property type="entry name" value="NAD(P)-binding Rossmann-like Domain"/>
    <property type="match status" value="1"/>
</dbReference>
<comment type="similarity">
    <text evidence="1">Belongs to the short-chain dehydrogenases/reductases (SDR) family.</text>
</comment>
<name>A0ABR0KKK1_9EURO</name>
<evidence type="ECO:0000256" key="2">
    <source>
        <dbReference type="ARBA" id="ARBA00022857"/>
    </source>
</evidence>
<dbReference type="InterPro" id="IPR036291">
    <property type="entry name" value="NAD(P)-bd_dom_sf"/>
</dbReference>
<dbReference type="PANTHER" id="PTHR24320">
    <property type="entry name" value="RETINOL DEHYDROGENASE"/>
    <property type="match status" value="1"/>
</dbReference>
<evidence type="ECO:0000313" key="4">
    <source>
        <dbReference type="EMBL" id="KAK5098489.1"/>
    </source>
</evidence>
<keyword evidence="2" id="KW-0521">NADP</keyword>
<reference evidence="4 5" key="1">
    <citation type="submission" date="2023-08" db="EMBL/GenBank/DDBJ databases">
        <title>Black Yeasts Isolated from many extreme environments.</title>
        <authorList>
            <person name="Coleine C."/>
            <person name="Stajich J.E."/>
            <person name="Selbmann L."/>
        </authorList>
    </citation>
    <scope>NUCLEOTIDE SEQUENCE [LARGE SCALE GENOMIC DNA]</scope>
    <source>
        <strain evidence="4 5">CCFEE 5885</strain>
    </source>
</reference>
<keyword evidence="3" id="KW-0560">Oxidoreductase</keyword>
<dbReference type="EMBL" id="JAVRRG010000014">
    <property type="protein sequence ID" value="KAK5098489.1"/>
    <property type="molecule type" value="Genomic_DNA"/>
</dbReference>